<evidence type="ECO:0000313" key="1">
    <source>
        <dbReference type="EMBL" id="UQK59788.1"/>
    </source>
</evidence>
<dbReference type="RefSeq" id="WP_249243138.1">
    <property type="nucleotide sequence ID" value="NZ_CP096649.1"/>
</dbReference>
<dbReference type="Pfam" id="PF06949">
    <property type="entry name" value="DUF1292"/>
    <property type="match status" value="1"/>
</dbReference>
<evidence type="ECO:0000313" key="2">
    <source>
        <dbReference type="Proteomes" id="UP000831151"/>
    </source>
</evidence>
<dbReference type="InterPro" id="IPR009711">
    <property type="entry name" value="UPF0473"/>
</dbReference>
<dbReference type="AlphaFoldDB" id="A0A9E7DKR6"/>
<dbReference type="Proteomes" id="UP000831151">
    <property type="component" value="Chromosome"/>
</dbReference>
<dbReference type="KEGG" id="fms:M1R53_03850"/>
<sequence>MSKDKDFIDEHDCCCHDEGCGCGHDHDHEHDDCDCEDTMIITLDDGTELECAVLDLFNYKGDDYIFLFPLDVEEEEEYVYPYKYIENENGVDVELEVVDDAIVDELMEEFYKKNEVDE</sequence>
<name>A0A9E7DKR6_9FIRM</name>
<organism evidence="1 2">
    <name type="scientific">Fenollaria massiliensis</name>
    <dbReference type="NCBI Taxonomy" id="938288"/>
    <lineage>
        <taxon>Bacteria</taxon>
        <taxon>Bacillati</taxon>
        <taxon>Bacillota</taxon>
        <taxon>Clostridia</taxon>
        <taxon>Eubacteriales</taxon>
        <taxon>Fenollaria</taxon>
    </lineage>
</organism>
<reference evidence="1" key="1">
    <citation type="submission" date="2022-04" db="EMBL/GenBank/DDBJ databases">
        <title>Complete genome sequences of Ezakiella coagulans and Fenollaria massiliensis.</title>
        <authorList>
            <person name="France M.T."/>
            <person name="Clifford J."/>
            <person name="Narina S."/>
            <person name="Rutt L."/>
            <person name="Ravel J."/>
        </authorList>
    </citation>
    <scope>NUCLEOTIDE SEQUENCE</scope>
    <source>
        <strain evidence="1">C0061C2</strain>
    </source>
</reference>
<protein>
    <submittedName>
        <fullName evidence="1">DUF1292 domain-containing protein</fullName>
    </submittedName>
</protein>
<gene>
    <name evidence="1" type="ORF">M1R53_03850</name>
</gene>
<dbReference type="EMBL" id="CP096649">
    <property type="protein sequence ID" value="UQK59788.1"/>
    <property type="molecule type" value="Genomic_DNA"/>
</dbReference>
<accession>A0A9E7DKR6</accession>
<keyword evidence="2" id="KW-1185">Reference proteome</keyword>
<proteinExistence type="predicted"/>